<reference evidence="4 5" key="1">
    <citation type="submission" date="2016-10" db="EMBL/GenBank/DDBJ databases">
        <title>Reductive evolution of mitochondrial metabolism and differential evolution of invasion-related proteins in Cryptosporidium.</title>
        <authorList>
            <person name="Liu S."/>
            <person name="Roellig D.M."/>
            <person name="Guo Y."/>
            <person name="Li N."/>
            <person name="Frace M.A."/>
            <person name="Tang K."/>
            <person name="Zhang L."/>
            <person name="Feng Y."/>
            <person name="Xiao L."/>
        </authorList>
    </citation>
    <scope>NUCLEOTIDE SEQUENCE [LARGE SCALE GENOMIC DNA]</scope>
    <source>
        <strain evidence="4">39726</strain>
    </source>
</reference>
<evidence type="ECO:0000313" key="4">
    <source>
        <dbReference type="EMBL" id="OII72884.1"/>
    </source>
</evidence>
<keyword evidence="2" id="KW-0963">Cytoplasm</keyword>
<keyword evidence="3" id="KW-0206">Cytoskeleton</keyword>
<protein>
    <submittedName>
        <fullName evidence="4">Uncharacterized protein</fullName>
    </submittedName>
</protein>
<dbReference type="InterPro" id="IPR006594">
    <property type="entry name" value="LisH"/>
</dbReference>
<keyword evidence="5" id="KW-1185">Reference proteome</keyword>
<dbReference type="Gene3D" id="1.20.960.40">
    <property type="match status" value="1"/>
</dbReference>
<dbReference type="PANTHER" id="PTHR15431">
    <property type="entry name" value="FGFR1 ONCOGENE PARTNER/LISH DOMAIN-CONTAINING PROTEIN"/>
    <property type="match status" value="1"/>
</dbReference>
<dbReference type="VEuPathDB" id="CryptoDB:cubi_00856"/>
<gene>
    <name evidence="4" type="ORF">cubi_00856</name>
</gene>
<dbReference type="Pfam" id="PF08513">
    <property type="entry name" value="LisH"/>
    <property type="match status" value="1"/>
</dbReference>
<proteinExistence type="predicted"/>
<name>A0A1J4MIM3_9CRYT</name>
<sequence length="149" mass="17371">MQEDHSLEELRSAVKSELEKKGILSEIRARLMAEILYSLTEEVRKNVSKKLGEFILFKYYFQNDENKDNLNNISDENLILNSLIYDYLVYNGYQSTGKVLLKESKMDSESKEGKSEYTNEKQILSTEELKSILRVEDNSDLPILYSLIK</sequence>
<comment type="subcellular location">
    <subcellularLocation>
        <location evidence="1">Cytoplasm</location>
        <location evidence="1">Cytoskeleton</location>
    </subcellularLocation>
</comment>
<comment type="caution">
    <text evidence="4">The sequence shown here is derived from an EMBL/GenBank/DDBJ whole genome shotgun (WGS) entry which is preliminary data.</text>
</comment>
<dbReference type="SMART" id="SM00667">
    <property type="entry name" value="LisH"/>
    <property type="match status" value="1"/>
</dbReference>
<dbReference type="OrthoDB" id="5970631at2759"/>
<dbReference type="PROSITE" id="PS50896">
    <property type="entry name" value="LISH"/>
    <property type="match status" value="1"/>
</dbReference>
<dbReference type="EMBL" id="LRBP01000018">
    <property type="protein sequence ID" value="OII72884.1"/>
    <property type="molecule type" value="Genomic_DNA"/>
</dbReference>
<dbReference type="RefSeq" id="XP_028874248.1">
    <property type="nucleotide sequence ID" value="XM_029017869.1"/>
</dbReference>
<evidence type="ECO:0000313" key="5">
    <source>
        <dbReference type="Proteomes" id="UP000186176"/>
    </source>
</evidence>
<organism evidence="4 5">
    <name type="scientific">Cryptosporidium ubiquitum</name>
    <dbReference type="NCBI Taxonomy" id="857276"/>
    <lineage>
        <taxon>Eukaryota</taxon>
        <taxon>Sar</taxon>
        <taxon>Alveolata</taxon>
        <taxon>Apicomplexa</taxon>
        <taxon>Conoidasida</taxon>
        <taxon>Coccidia</taxon>
        <taxon>Eucoccidiorida</taxon>
        <taxon>Eimeriorina</taxon>
        <taxon>Cryptosporidiidae</taxon>
        <taxon>Cryptosporidium</taxon>
    </lineage>
</organism>
<evidence type="ECO:0000256" key="3">
    <source>
        <dbReference type="ARBA" id="ARBA00023212"/>
    </source>
</evidence>
<accession>A0A1J4MIM3</accession>
<dbReference type="GO" id="GO:0015630">
    <property type="term" value="C:microtubule cytoskeleton"/>
    <property type="evidence" value="ECO:0007669"/>
    <property type="project" value="UniProtKB-ARBA"/>
</dbReference>
<dbReference type="AlphaFoldDB" id="A0A1J4MIM3"/>
<evidence type="ECO:0000256" key="1">
    <source>
        <dbReference type="ARBA" id="ARBA00004245"/>
    </source>
</evidence>
<dbReference type="PANTHER" id="PTHR15431:SF4">
    <property type="entry name" value="PROTEIN TONNEAU 1B"/>
    <property type="match status" value="1"/>
</dbReference>
<dbReference type="GeneID" id="39977648"/>
<evidence type="ECO:0000256" key="2">
    <source>
        <dbReference type="ARBA" id="ARBA00022490"/>
    </source>
</evidence>
<dbReference type="Proteomes" id="UP000186176">
    <property type="component" value="Unassembled WGS sequence"/>
</dbReference>